<dbReference type="SUPFAM" id="SSF51735">
    <property type="entry name" value="NAD(P)-binding Rossmann-fold domains"/>
    <property type="match status" value="1"/>
</dbReference>
<comment type="caution">
    <text evidence="1">The sequence shown here is derived from an EMBL/GenBank/DDBJ whole genome shotgun (WGS) entry which is preliminary data.</text>
</comment>
<dbReference type="Gene3D" id="3.40.50.720">
    <property type="entry name" value="NAD(P)-binding Rossmann-like Domain"/>
    <property type="match status" value="1"/>
</dbReference>
<dbReference type="Proteomes" id="UP000245887">
    <property type="component" value="Unassembled WGS sequence"/>
</dbReference>
<dbReference type="RefSeq" id="WP_207775188.1">
    <property type="nucleotide sequence ID" value="NZ_QEKQ01000010.1"/>
</dbReference>
<dbReference type="PANTHER" id="PTHR14097:SF7">
    <property type="entry name" value="OXIDOREDUCTASE HTATIP2"/>
    <property type="match status" value="1"/>
</dbReference>
<evidence type="ECO:0000313" key="2">
    <source>
        <dbReference type="Proteomes" id="UP000245887"/>
    </source>
</evidence>
<evidence type="ECO:0000313" key="1">
    <source>
        <dbReference type="EMBL" id="PVY69988.1"/>
    </source>
</evidence>
<evidence type="ECO:0008006" key="3">
    <source>
        <dbReference type="Google" id="ProtNLM"/>
    </source>
</evidence>
<accession>A0A2U1CTK3</accession>
<sequence>MKAMVLGATGLTGRQVLAGLLEAPEVETVVAPVRRPLRTHSKLVQRTVDFDHLAPEADLFAVDAIVCCLGTTMARAGSKAAFRRVDYDVPLEAARLGLENGARAFLLMSAVGASAQSPVFYSRVKGQLEEALADLGYPRLSIYHPGLLLGERQEQRTGESAMGTVMPTLNALLPGPLKRYRGIPASTVARAMVTEVRLLSPSELPDPQVIVRHYDEMESLAAGPLTTPA</sequence>
<dbReference type="AlphaFoldDB" id="A0A2U1CTK3"/>
<dbReference type="InterPro" id="IPR036291">
    <property type="entry name" value="NAD(P)-bd_dom_sf"/>
</dbReference>
<dbReference type="EMBL" id="QEKQ01000010">
    <property type="protein sequence ID" value="PVY69988.1"/>
    <property type="molecule type" value="Genomic_DNA"/>
</dbReference>
<reference evidence="1 2" key="1">
    <citation type="submission" date="2018-04" db="EMBL/GenBank/DDBJ databases">
        <title>Genomic Encyclopedia of Type Strains, Phase IV (KMG-IV): sequencing the most valuable type-strain genomes for metagenomic binning, comparative biology and taxonomic classification.</title>
        <authorList>
            <person name="Goeker M."/>
        </authorList>
    </citation>
    <scope>NUCLEOTIDE SEQUENCE [LARGE SCALE GENOMIC DNA]</scope>
    <source>
        <strain evidence="1 2">DSM 28688</strain>
    </source>
</reference>
<organism evidence="1 2">
    <name type="scientific">Tamilnaduibacter salinus</name>
    <dbReference type="NCBI Taxonomy" id="1484056"/>
    <lineage>
        <taxon>Bacteria</taxon>
        <taxon>Pseudomonadati</taxon>
        <taxon>Pseudomonadota</taxon>
        <taxon>Gammaproteobacteria</taxon>
        <taxon>Pseudomonadales</taxon>
        <taxon>Marinobacteraceae</taxon>
        <taxon>Tamilnaduibacter</taxon>
    </lineage>
</organism>
<gene>
    <name evidence="1" type="ORF">C8D92_11018</name>
</gene>
<dbReference type="PANTHER" id="PTHR14097">
    <property type="entry name" value="OXIDOREDUCTASE HTATIP2"/>
    <property type="match status" value="1"/>
</dbReference>
<proteinExistence type="predicted"/>
<protein>
    <recommendedName>
        <fullName evidence="3">Nucleoside-diphosphate sugar epimerase</fullName>
    </recommendedName>
</protein>
<name>A0A2U1CTK3_9GAMM</name>